<organism evidence="2 3">
    <name type="scientific">Phragmitibacter flavus</name>
    <dbReference type="NCBI Taxonomy" id="2576071"/>
    <lineage>
        <taxon>Bacteria</taxon>
        <taxon>Pseudomonadati</taxon>
        <taxon>Verrucomicrobiota</taxon>
        <taxon>Verrucomicrobiia</taxon>
        <taxon>Verrucomicrobiales</taxon>
        <taxon>Verrucomicrobiaceae</taxon>
        <taxon>Phragmitibacter</taxon>
    </lineage>
</organism>
<reference evidence="2 3" key="1">
    <citation type="submission" date="2019-05" db="EMBL/GenBank/DDBJ databases">
        <title>Verrucobacter flavum gen. nov., sp. nov. a new member of the family Verrucomicrobiaceae.</title>
        <authorList>
            <person name="Szuroczki S."/>
            <person name="Abbaszade G."/>
            <person name="Szabo A."/>
            <person name="Felfoldi T."/>
            <person name="Schumann P."/>
            <person name="Boka K."/>
            <person name="Keki Z."/>
            <person name="Toumi M."/>
            <person name="Toth E."/>
        </authorList>
    </citation>
    <scope>NUCLEOTIDE SEQUENCE [LARGE SCALE GENOMIC DNA]</scope>
    <source>
        <strain evidence="2 3">MG-N-17</strain>
    </source>
</reference>
<evidence type="ECO:0008006" key="4">
    <source>
        <dbReference type="Google" id="ProtNLM"/>
    </source>
</evidence>
<gene>
    <name evidence="2" type="ORF">FEM03_18975</name>
</gene>
<dbReference type="Proteomes" id="UP000306196">
    <property type="component" value="Unassembled WGS sequence"/>
</dbReference>
<dbReference type="AlphaFoldDB" id="A0A5R8KA48"/>
<feature type="signal peptide" evidence="1">
    <location>
        <begin position="1"/>
        <end position="20"/>
    </location>
</feature>
<evidence type="ECO:0000313" key="3">
    <source>
        <dbReference type="Proteomes" id="UP000306196"/>
    </source>
</evidence>
<feature type="chain" id="PRO_5024417562" description="Cytochrome c" evidence="1">
    <location>
        <begin position="21"/>
        <end position="122"/>
    </location>
</feature>
<evidence type="ECO:0000256" key="1">
    <source>
        <dbReference type="SAM" id="SignalP"/>
    </source>
</evidence>
<sequence>MKTSILAIASLTLALITVHAAEIDNNKQSISDVMESAMKGSTSLHKKVSTGQGTDADAAELLAYFKSLPANQPPQGDDASWTEKTTRLINAAQGVVDKKPNAKSELQLAGNCKACHNVHKGE</sequence>
<keyword evidence="3" id="KW-1185">Reference proteome</keyword>
<comment type="caution">
    <text evidence="2">The sequence shown here is derived from an EMBL/GenBank/DDBJ whole genome shotgun (WGS) entry which is preliminary data.</text>
</comment>
<protein>
    <recommendedName>
        <fullName evidence="4">Cytochrome c</fullName>
    </recommendedName>
</protein>
<name>A0A5R8KA48_9BACT</name>
<dbReference type="EMBL" id="VAUV01000015">
    <property type="protein sequence ID" value="TLD69184.1"/>
    <property type="molecule type" value="Genomic_DNA"/>
</dbReference>
<proteinExistence type="predicted"/>
<dbReference type="OrthoDB" id="195389at2"/>
<evidence type="ECO:0000313" key="2">
    <source>
        <dbReference type="EMBL" id="TLD69184.1"/>
    </source>
</evidence>
<accession>A0A5R8KA48</accession>
<keyword evidence="1" id="KW-0732">Signal</keyword>
<dbReference type="RefSeq" id="WP_138087870.1">
    <property type="nucleotide sequence ID" value="NZ_VAUV01000015.1"/>
</dbReference>